<dbReference type="EMBL" id="JACASE010000016">
    <property type="protein sequence ID" value="KAF6401540.1"/>
    <property type="molecule type" value="Genomic_DNA"/>
</dbReference>
<organism evidence="2 3">
    <name type="scientific">Rousettus aegyptiacus</name>
    <name type="common">Egyptian fruit bat</name>
    <name type="synonym">Pteropus aegyptiacus</name>
    <dbReference type="NCBI Taxonomy" id="9407"/>
    <lineage>
        <taxon>Eukaryota</taxon>
        <taxon>Metazoa</taxon>
        <taxon>Chordata</taxon>
        <taxon>Craniata</taxon>
        <taxon>Vertebrata</taxon>
        <taxon>Euteleostomi</taxon>
        <taxon>Mammalia</taxon>
        <taxon>Eutheria</taxon>
        <taxon>Laurasiatheria</taxon>
        <taxon>Chiroptera</taxon>
        <taxon>Yinpterochiroptera</taxon>
        <taxon>Pteropodoidea</taxon>
        <taxon>Pteropodidae</taxon>
        <taxon>Rousettinae</taxon>
        <taxon>Rousettus</taxon>
    </lineage>
</organism>
<sequence length="141" mass="16037">MFSIPRRCAARKNFQLKKQKLKPNTNGVLRCRPTSQEFRRILSFAQKSGFGAKSQGPSGSVRILHRRKRRPRERKRLAQGCPGRRCQGLNQKPSLPIPRSLGADPNPHPGWGKLKRMERAPCPRPPPCFGNEFCQKGVKEI</sequence>
<accession>A0A7J8BTD5</accession>
<comment type="caution">
    <text evidence="2">The sequence shown here is derived from an EMBL/GenBank/DDBJ whole genome shotgun (WGS) entry which is preliminary data.</text>
</comment>
<protein>
    <submittedName>
        <fullName evidence="2">Uncharacterized protein</fullName>
    </submittedName>
</protein>
<gene>
    <name evidence="2" type="ORF">HJG63_009602</name>
</gene>
<evidence type="ECO:0000256" key="1">
    <source>
        <dbReference type="SAM" id="MobiDB-lite"/>
    </source>
</evidence>
<feature type="region of interest" description="Disordered" evidence="1">
    <location>
        <begin position="48"/>
        <end position="122"/>
    </location>
</feature>
<proteinExistence type="predicted"/>
<name>A0A7J8BTD5_ROUAE</name>
<reference evidence="2 3" key="1">
    <citation type="journal article" date="2020" name="Nature">
        <title>Six reference-quality genomes reveal evolution of bat adaptations.</title>
        <authorList>
            <person name="Jebb D."/>
            <person name="Huang Z."/>
            <person name="Pippel M."/>
            <person name="Hughes G.M."/>
            <person name="Lavrichenko K."/>
            <person name="Devanna P."/>
            <person name="Winkler S."/>
            <person name="Jermiin L.S."/>
            <person name="Skirmuntt E.C."/>
            <person name="Katzourakis A."/>
            <person name="Burkitt-Gray L."/>
            <person name="Ray D.A."/>
            <person name="Sullivan K.A.M."/>
            <person name="Roscito J.G."/>
            <person name="Kirilenko B.M."/>
            <person name="Davalos L.M."/>
            <person name="Corthals A.P."/>
            <person name="Power M.L."/>
            <person name="Jones G."/>
            <person name="Ransome R.D."/>
            <person name="Dechmann D.K.N."/>
            <person name="Locatelli A.G."/>
            <person name="Puechmaille S.J."/>
            <person name="Fedrigo O."/>
            <person name="Jarvis E.D."/>
            <person name="Hiller M."/>
            <person name="Vernes S.C."/>
            <person name="Myers E.W."/>
            <person name="Teeling E.C."/>
        </authorList>
    </citation>
    <scope>NUCLEOTIDE SEQUENCE [LARGE SCALE GENOMIC DNA]</scope>
    <source>
        <strain evidence="2">MRouAeg1</strain>
        <tissue evidence="2">Muscle</tissue>
    </source>
</reference>
<evidence type="ECO:0000313" key="2">
    <source>
        <dbReference type="EMBL" id="KAF6401540.1"/>
    </source>
</evidence>
<evidence type="ECO:0000313" key="3">
    <source>
        <dbReference type="Proteomes" id="UP000593571"/>
    </source>
</evidence>
<feature type="compositionally biased region" description="Basic residues" evidence="1">
    <location>
        <begin position="63"/>
        <end position="77"/>
    </location>
</feature>
<dbReference type="AlphaFoldDB" id="A0A7J8BTD5"/>
<dbReference type="Proteomes" id="UP000593571">
    <property type="component" value="Unassembled WGS sequence"/>
</dbReference>
<keyword evidence="3" id="KW-1185">Reference proteome</keyword>